<dbReference type="EMBL" id="JACGWJ010000095">
    <property type="protein sequence ID" value="KAL0295048.1"/>
    <property type="molecule type" value="Genomic_DNA"/>
</dbReference>
<reference evidence="1" key="1">
    <citation type="submission" date="2020-06" db="EMBL/GenBank/DDBJ databases">
        <authorList>
            <person name="Li T."/>
            <person name="Hu X."/>
            <person name="Zhang T."/>
            <person name="Song X."/>
            <person name="Zhang H."/>
            <person name="Dai N."/>
            <person name="Sheng W."/>
            <person name="Hou X."/>
            <person name="Wei L."/>
        </authorList>
    </citation>
    <scope>NUCLEOTIDE SEQUENCE</scope>
    <source>
        <strain evidence="1">G02</strain>
        <tissue evidence="1">Leaf</tissue>
    </source>
</reference>
<evidence type="ECO:0000313" key="1">
    <source>
        <dbReference type="EMBL" id="KAL0295048.1"/>
    </source>
</evidence>
<protein>
    <submittedName>
        <fullName evidence="1">Uncharacterized protein</fullName>
    </submittedName>
</protein>
<proteinExistence type="predicted"/>
<sequence length="205" mass="23699">MGFQEGALPIKYLGVPLVSTKAFVADCRPLLQQIDARLAVIREIEGRMRRFLWRGSSMNGYAKVSWDQVCKSKQEGGLGIQRVLHLNQALLCKQVWRLLQEDRSIWVEWVLRHRLQKQSLWTSKTTTAPWCWKQMIKISHLLKPGLDYRVGDGSKFKLWLDVWHEKGPLIHHYPRGPLATGLPSRFITYRSAAAWVLELAVGDRL</sequence>
<reference evidence="1" key="2">
    <citation type="journal article" date="2024" name="Plant">
        <title>Genomic evolution and insights into agronomic trait innovations of Sesamum species.</title>
        <authorList>
            <person name="Miao H."/>
            <person name="Wang L."/>
            <person name="Qu L."/>
            <person name="Liu H."/>
            <person name="Sun Y."/>
            <person name="Le M."/>
            <person name="Wang Q."/>
            <person name="Wei S."/>
            <person name="Zheng Y."/>
            <person name="Lin W."/>
            <person name="Duan Y."/>
            <person name="Cao H."/>
            <person name="Xiong S."/>
            <person name="Wang X."/>
            <person name="Wei L."/>
            <person name="Li C."/>
            <person name="Ma Q."/>
            <person name="Ju M."/>
            <person name="Zhao R."/>
            <person name="Li G."/>
            <person name="Mu C."/>
            <person name="Tian Q."/>
            <person name="Mei H."/>
            <person name="Zhang T."/>
            <person name="Gao T."/>
            <person name="Zhang H."/>
        </authorList>
    </citation>
    <scope>NUCLEOTIDE SEQUENCE</scope>
    <source>
        <strain evidence="1">G02</strain>
    </source>
</reference>
<comment type="caution">
    <text evidence="1">The sequence shown here is derived from an EMBL/GenBank/DDBJ whole genome shotgun (WGS) entry which is preliminary data.</text>
</comment>
<accession>A0AAW2JKX7</accession>
<dbReference type="PANTHER" id="PTHR33116:SF76">
    <property type="entry name" value="DUF4283 DOMAIN-CONTAINING PROTEIN"/>
    <property type="match status" value="1"/>
</dbReference>
<organism evidence="1">
    <name type="scientific">Sesamum radiatum</name>
    <name type="common">Black benniseed</name>
    <dbReference type="NCBI Taxonomy" id="300843"/>
    <lineage>
        <taxon>Eukaryota</taxon>
        <taxon>Viridiplantae</taxon>
        <taxon>Streptophyta</taxon>
        <taxon>Embryophyta</taxon>
        <taxon>Tracheophyta</taxon>
        <taxon>Spermatophyta</taxon>
        <taxon>Magnoliopsida</taxon>
        <taxon>eudicotyledons</taxon>
        <taxon>Gunneridae</taxon>
        <taxon>Pentapetalae</taxon>
        <taxon>asterids</taxon>
        <taxon>lamiids</taxon>
        <taxon>Lamiales</taxon>
        <taxon>Pedaliaceae</taxon>
        <taxon>Sesamum</taxon>
    </lineage>
</organism>
<dbReference type="AlphaFoldDB" id="A0AAW2JKX7"/>
<dbReference type="PANTHER" id="PTHR33116">
    <property type="entry name" value="REVERSE TRANSCRIPTASE ZINC-BINDING DOMAIN-CONTAINING PROTEIN-RELATED-RELATED"/>
    <property type="match status" value="1"/>
</dbReference>
<name>A0AAW2JKX7_SESRA</name>
<gene>
    <name evidence="1" type="ORF">Sradi_6854600</name>
</gene>